<sequence>MFTCGLRVSCRHCQCLSRLLHINNARASNPSLLYVTAPFSAANAVLPALNNAGANERHRELDAKLWARGCVEAVPRVDGRDGALGYGAGRRVAPCSRQPYARICYNQCKISITSLFSTQSCPSVGDDILTRRWR</sequence>
<dbReference type="AlphaFoldDB" id="A0AAD6V259"/>
<proteinExistence type="predicted"/>
<gene>
    <name evidence="1" type="ORF">GGX14DRAFT_573219</name>
</gene>
<evidence type="ECO:0000313" key="1">
    <source>
        <dbReference type="EMBL" id="KAJ7198775.1"/>
    </source>
</evidence>
<keyword evidence="2" id="KW-1185">Reference proteome</keyword>
<comment type="caution">
    <text evidence="1">The sequence shown here is derived from an EMBL/GenBank/DDBJ whole genome shotgun (WGS) entry which is preliminary data.</text>
</comment>
<organism evidence="1 2">
    <name type="scientific">Mycena pura</name>
    <dbReference type="NCBI Taxonomy" id="153505"/>
    <lineage>
        <taxon>Eukaryota</taxon>
        <taxon>Fungi</taxon>
        <taxon>Dikarya</taxon>
        <taxon>Basidiomycota</taxon>
        <taxon>Agaricomycotina</taxon>
        <taxon>Agaricomycetes</taxon>
        <taxon>Agaricomycetidae</taxon>
        <taxon>Agaricales</taxon>
        <taxon>Marasmiineae</taxon>
        <taxon>Mycenaceae</taxon>
        <taxon>Mycena</taxon>
    </lineage>
</organism>
<dbReference type="EMBL" id="JARJCW010000071">
    <property type="protein sequence ID" value="KAJ7198775.1"/>
    <property type="molecule type" value="Genomic_DNA"/>
</dbReference>
<accession>A0AAD6V259</accession>
<reference evidence="1" key="1">
    <citation type="submission" date="2023-03" db="EMBL/GenBank/DDBJ databases">
        <title>Massive genome expansion in bonnet fungi (Mycena s.s.) driven by repeated elements and novel gene families across ecological guilds.</title>
        <authorList>
            <consortium name="Lawrence Berkeley National Laboratory"/>
            <person name="Harder C.B."/>
            <person name="Miyauchi S."/>
            <person name="Viragh M."/>
            <person name="Kuo A."/>
            <person name="Thoen E."/>
            <person name="Andreopoulos B."/>
            <person name="Lu D."/>
            <person name="Skrede I."/>
            <person name="Drula E."/>
            <person name="Henrissat B."/>
            <person name="Morin E."/>
            <person name="Kohler A."/>
            <person name="Barry K."/>
            <person name="LaButti K."/>
            <person name="Morin E."/>
            <person name="Salamov A."/>
            <person name="Lipzen A."/>
            <person name="Mereny Z."/>
            <person name="Hegedus B."/>
            <person name="Baldrian P."/>
            <person name="Stursova M."/>
            <person name="Weitz H."/>
            <person name="Taylor A."/>
            <person name="Grigoriev I.V."/>
            <person name="Nagy L.G."/>
            <person name="Martin F."/>
            <person name="Kauserud H."/>
        </authorList>
    </citation>
    <scope>NUCLEOTIDE SEQUENCE</scope>
    <source>
        <strain evidence="1">9144</strain>
    </source>
</reference>
<name>A0AAD6V259_9AGAR</name>
<dbReference type="Proteomes" id="UP001219525">
    <property type="component" value="Unassembled WGS sequence"/>
</dbReference>
<protein>
    <submittedName>
        <fullName evidence="1">Uncharacterized protein</fullName>
    </submittedName>
</protein>
<evidence type="ECO:0000313" key="2">
    <source>
        <dbReference type="Proteomes" id="UP001219525"/>
    </source>
</evidence>